<accession>A0AAE6R8K8</accession>
<name>A0AAE6R8K8_9PSED</name>
<sequence length="77" mass="8532">MSSSLIGLRTENLIKVGSGESGSCKLCCKRFDLMEWEEAVIHYIQIHGLSLIHVGQETTRTSVGDPWQQTVAVLIET</sequence>
<reference evidence="1 2" key="1">
    <citation type="submission" date="2019-05" db="EMBL/GenBank/DDBJ databases">
        <title>Complete genome sequence of Pseudomonas Pseudomonas resinovorans.</title>
        <authorList>
            <person name="Chen H.-P."/>
        </authorList>
    </citation>
    <scope>NUCLEOTIDE SEQUENCE [LARGE SCALE GENOMIC DNA]</scope>
    <source>
        <strain evidence="1 2">TCU-CK1</strain>
    </source>
</reference>
<organism evidence="1 2">
    <name type="scientific">Pseudomonas monteilii</name>
    <dbReference type="NCBI Taxonomy" id="76759"/>
    <lineage>
        <taxon>Bacteria</taxon>
        <taxon>Pseudomonadati</taxon>
        <taxon>Pseudomonadota</taxon>
        <taxon>Gammaproteobacteria</taxon>
        <taxon>Pseudomonadales</taxon>
        <taxon>Pseudomonadaceae</taxon>
        <taxon>Pseudomonas</taxon>
    </lineage>
</organism>
<evidence type="ECO:0000313" key="1">
    <source>
        <dbReference type="EMBL" id="QHB26455.1"/>
    </source>
</evidence>
<gene>
    <name evidence="1" type="ORF">TCK1_1109</name>
</gene>
<dbReference type="RefSeq" id="WP_159265944.1">
    <property type="nucleotide sequence ID" value="NZ_CP040324.1"/>
</dbReference>
<protein>
    <submittedName>
        <fullName evidence="1">Bis(5'-nucleosyl)-tetraphosphatase</fullName>
    </submittedName>
</protein>
<proteinExistence type="predicted"/>
<evidence type="ECO:0000313" key="2">
    <source>
        <dbReference type="Proteomes" id="UP000464593"/>
    </source>
</evidence>
<dbReference type="Proteomes" id="UP000464593">
    <property type="component" value="Chromosome"/>
</dbReference>
<dbReference type="AlphaFoldDB" id="A0AAE6R8K8"/>
<dbReference type="EMBL" id="CP040324">
    <property type="protein sequence ID" value="QHB26455.1"/>
    <property type="molecule type" value="Genomic_DNA"/>
</dbReference>